<dbReference type="PANTHER" id="PTHR42770">
    <property type="entry name" value="AMINO ACID TRANSPORTER-RELATED"/>
    <property type="match status" value="1"/>
</dbReference>
<dbReference type="InterPro" id="IPR050367">
    <property type="entry name" value="APC_superfamily"/>
</dbReference>
<keyword evidence="5 6" id="KW-0472">Membrane</keyword>
<dbReference type="RefSeq" id="WP_236900866.1">
    <property type="nucleotide sequence ID" value="NZ_CP016282.1"/>
</dbReference>
<feature type="transmembrane region" description="Helical" evidence="6">
    <location>
        <begin position="147"/>
        <end position="173"/>
    </location>
</feature>
<dbReference type="GO" id="GO:0055085">
    <property type="term" value="P:transmembrane transport"/>
    <property type="evidence" value="ECO:0007669"/>
    <property type="project" value="InterPro"/>
</dbReference>
<keyword evidence="2" id="KW-1003">Cell membrane</keyword>
<reference evidence="7 8" key="1">
    <citation type="submission" date="2016-06" db="EMBL/GenBank/DDBJ databases">
        <title>Genome sequencing of Cryobacterium arcticum PAMC 27867.</title>
        <authorList>
            <person name="Lee J."/>
            <person name="Kim O.-S."/>
        </authorList>
    </citation>
    <scope>NUCLEOTIDE SEQUENCE [LARGE SCALE GENOMIC DNA]</scope>
    <source>
        <strain evidence="7 8">PAMC 27867</strain>
    </source>
</reference>
<dbReference type="STRING" id="670052.PA27867_1450"/>
<dbReference type="PANTHER" id="PTHR42770:SF7">
    <property type="entry name" value="MEMBRANE PROTEIN"/>
    <property type="match status" value="1"/>
</dbReference>
<feature type="transmembrane region" description="Helical" evidence="6">
    <location>
        <begin position="259"/>
        <end position="280"/>
    </location>
</feature>
<organism evidence="7 8">
    <name type="scientific">Cryobacterium arcticum</name>
    <dbReference type="NCBI Taxonomy" id="670052"/>
    <lineage>
        <taxon>Bacteria</taxon>
        <taxon>Bacillati</taxon>
        <taxon>Actinomycetota</taxon>
        <taxon>Actinomycetes</taxon>
        <taxon>Micrococcales</taxon>
        <taxon>Microbacteriaceae</taxon>
        <taxon>Cryobacterium</taxon>
    </lineage>
</organism>
<name>A0A1B1BIF1_9MICO</name>
<dbReference type="PIRSF" id="PIRSF006060">
    <property type="entry name" value="AA_transporter"/>
    <property type="match status" value="1"/>
</dbReference>
<dbReference type="GO" id="GO:0016020">
    <property type="term" value="C:membrane"/>
    <property type="evidence" value="ECO:0007669"/>
    <property type="project" value="UniProtKB-SubCell"/>
</dbReference>
<evidence type="ECO:0000256" key="3">
    <source>
        <dbReference type="ARBA" id="ARBA00022692"/>
    </source>
</evidence>
<keyword evidence="4 6" id="KW-1133">Transmembrane helix</keyword>
<feature type="transmembrane region" description="Helical" evidence="6">
    <location>
        <begin position="60"/>
        <end position="85"/>
    </location>
</feature>
<evidence type="ECO:0000256" key="6">
    <source>
        <dbReference type="SAM" id="Phobius"/>
    </source>
</evidence>
<feature type="transmembrane region" description="Helical" evidence="6">
    <location>
        <begin position="185"/>
        <end position="205"/>
    </location>
</feature>
<evidence type="ECO:0000256" key="4">
    <source>
        <dbReference type="ARBA" id="ARBA00022989"/>
    </source>
</evidence>
<feature type="transmembrane region" description="Helical" evidence="6">
    <location>
        <begin position="225"/>
        <end position="247"/>
    </location>
</feature>
<evidence type="ECO:0000256" key="2">
    <source>
        <dbReference type="ARBA" id="ARBA00022475"/>
    </source>
</evidence>
<dbReference type="InterPro" id="IPR002293">
    <property type="entry name" value="AA/rel_permease1"/>
</dbReference>
<evidence type="ECO:0000313" key="8">
    <source>
        <dbReference type="Proteomes" id="UP000092582"/>
    </source>
</evidence>
<feature type="transmembrane region" description="Helical" evidence="6">
    <location>
        <begin position="389"/>
        <end position="412"/>
    </location>
</feature>
<keyword evidence="8" id="KW-1185">Reference proteome</keyword>
<accession>A0A1B1BIF1</accession>
<gene>
    <name evidence="7" type="ORF">PA27867_1450</name>
</gene>
<feature type="transmembrane region" description="Helical" evidence="6">
    <location>
        <begin position="120"/>
        <end position="141"/>
    </location>
</feature>
<evidence type="ECO:0000256" key="1">
    <source>
        <dbReference type="ARBA" id="ARBA00004651"/>
    </source>
</evidence>
<evidence type="ECO:0000256" key="5">
    <source>
        <dbReference type="ARBA" id="ARBA00023136"/>
    </source>
</evidence>
<proteinExistence type="predicted"/>
<dbReference type="EMBL" id="CP016282">
    <property type="protein sequence ID" value="ANP72407.1"/>
    <property type="molecule type" value="Genomic_DNA"/>
</dbReference>
<feature type="transmembrane region" description="Helical" evidence="6">
    <location>
        <begin position="357"/>
        <end position="383"/>
    </location>
</feature>
<feature type="transmembrane region" description="Helical" evidence="6">
    <location>
        <begin position="450"/>
        <end position="470"/>
    </location>
</feature>
<feature type="transmembrane region" description="Helical" evidence="6">
    <location>
        <begin position="424"/>
        <end position="444"/>
    </location>
</feature>
<keyword evidence="3 6" id="KW-0812">Transmembrane</keyword>
<sequence>MSATEMSALGRAIENPQPVAGIESRSPVDGLDRRSVGFIDVLSQSVSAVAPSAAATTMPLLVATVAGGATVWALGAAMLLALLVAGTVNQFTRRIAATGSLYTFVAHGLGTTASFVTGTALLVGYGFVAMFALGGAGYYLAILAARLWPALTGSLLVPVLLILAMAVACMVLLARGIRVSTRATLLVECVSVVIILALVVALLVVQGSALDWSVLDMSEVRPSDFAVGAALALTAFVGFESSATLGVEARRPYATIPRAVTWTVIGSGGLYLLAALSQLVGFASVGGSITASASPVNDLAAAYGIDALGLLLDVSIAASFLACAIASITALVRVLFSMGREGVLPSAFGQSHRRHRTPFIAIVVTVPVLTTGLIGTILLTGSVWRAMEIFIVGAAGGYIAAYILVCVAAPVFLWRIGELTPWPVLRAGAAAVLLSAVLVVYLVVEIGSARFAGVWVFLAVMLVGTLFAVVRRIRRPWLRDTVGVYDVPVSTDILGAALADNRAAP</sequence>
<dbReference type="PATRIC" id="fig|670052.7.peg.1505"/>
<dbReference type="Gene3D" id="1.20.1740.10">
    <property type="entry name" value="Amino acid/polyamine transporter I"/>
    <property type="match status" value="1"/>
</dbReference>
<dbReference type="Pfam" id="PF13520">
    <property type="entry name" value="AA_permease_2"/>
    <property type="match status" value="1"/>
</dbReference>
<dbReference type="KEGG" id="cart:PA27867_1450"/>
<protein>
    <submittedName>
        <fullName evidence="7">Amino acid permease</fullName>
    </submittedName>
</protein>
<feature type="transmembrane region" description="Helical" evidence="6">
    <location>
        <begin position="316"/>
        <end position="336"/>
    </location>
</feature>
<dbReference type="AlphaFoldDB" id="A0A1B1BIF1"/>
<evidence type="ECO:0000313" key="7">
    <source>
        <dbReference type="EMBL" id="ANP72407.1"/>
    </source>
</evidence>
<comment type="subcellular location">
    <subcellularLocation>
        <location evidence="1">Cell membrane</location>
        <topology evidence="1">Multi-pass membrane protein</topology>
    </subcellularLocation>
</comment>
<dbReference type="Proteomes" id="UP000092582">
    <property type="component" value="Chromosome 1"/>
</dbReference>